<evidence type="ECO:0000313" key="1">
    <source>
        <dbReference type="EMBL" id="MBX35781.1"/>
    </source>
</evidence>
<sequence length="61" mass="6394">MATEGLRSAGGAIKALVDHAAEALAVDFSSSAEEGGGRSPYNPPNILPRGSSSFFFFFFCH</sequence>
<dbReference type="EMBL" id="GGEC01055297">
    <property type="protein sequence ID" value="MBX35781.1"/>
    <property type="molecule type" value="Transcribed_RNA"/>
</dbReference>
<accession>A0A2P2MZZ0</accession>
<protein>
    <submittedName>
        <fullName evidence="1">Uncharacterized protein</fullName>
    </submittedName>
</protein>
<dbReference type="AlphaFoldDB" id="A0A2P2MZZ0"/>
<reference evidence="1" key="1">
    <citation type="submission" date="2018-02" db="EMBL/GenBank/DDBJ databases">
        <title>Rhizophora mucronata_Transcriptome.</title>
        <authorList>
            <person name="Meera S.P."/>
            <person name="Sreeshan A."/>
            <person name="Augustine A."/>
        </authorList>
    </citation>
    <scope>NUCLEOTIDE SEQUENCE</scope>
    <source>
        <tissue evidence="1">Leaf</tissue>
    </source>
</reference>
<name>A0A2P2MZZ0_RHIMU</name>
<organism evidence="1">
    <name type="scientific">Rhizophora mucronata</name>
    <name type="common">Asiatic mangrove</name>
    <dbReference type="NCBI Taxonomy" id="61149"/>
    <lineage>
        <taxon>Eukaryota</taxon>
        <taxon>Viridiplantae</taxon>
        <taxon>Streptophyta</taxon>
        <taxon>Embryophyta</taxon>
        <taxon>Tracheophyta</taxon>
        <taxon>Spermatophyta</taxon>
        <taxon>Magnoliopsida</taxon>
        <taxon>eudicotyledons</taxon>
        <taxon>Gunneridae</taxon>
        <taxon>Pentapetalae</taxon>
        <taxon>rosids</taxon>
        <taxon>fabids</taxon>
        <taxon>Malpighiales</taxon>
        <taxon>Rhizophoraceae</taxon>
        <taxon>Rhizophora</taxon>
    </lineage>
</organism>
<proteinExistence type="predicted"/>